<dbReference type="Gene3D" id="2.60.40.1320">
    <property type="entry name" value="SRS domain"/>
    <property type="match status" value="2"/>
</dbReference>
<dbReference type="InParanoid" id="F0VL93"/>
<reference evidence="2" key="2">
    <citation type="submission" date="2011-03" db="EMBL/GenBank/DDBJ databases">
        <title>Comparative genomics and transcriptomics of Neospora caninum and Toxoplasma gondii.</title>
        <authorList>
            <person name="Reid A.J."/>
            <person name="Sohal A."/>
            <person name="Harris D."/>
            <person name="Quail M."/>
            <person name="Sanders M."/>
            <person name="Berriman M."/>
            <person name="Wastling J.M."/>
            <person name="Pain A."/>
        </authorList>
    </citation>
    <scope>NUCLEOTIDE SEQUENCE</scope>
    <source>
        <strain evidence="2">Liverpool</strain>
    </source>
</reference>
<keyword evidence="4" id="KW-1185">Reference proteome</keyword>
<gene>
    <name evidence="3" type="ORF">BN1204_052710</name>
    <name evidence="2" type="ORF">NCLIV_052710</name>
</gene>
<dbReference type="InterPro" id="IPR036755">
    <property type="entry name" value="SRS_dom_sf"/>
</dbReference>
<dbReference type="GeneID" id="13446549"/>
<evidence type="ECO:0000313" key="3">
    <source>
        <dbReference type="EMBL" id="CEL69564.1"/>
    </source>
</evidence>
<reference evidence="4" key="3">
    <citation type="journal article" date="2012" name="PLoS Pathog.">
        <title>Comparative genomics of the apicomplexan parasites Toxoplasma gondii and Neospora caninum: Coccidia differing in host range and transmission strategy.</title>
        <authorList>
            <person name="Reid A.J."/>
            <person name="Vermont S.J."/>
            <person name="Cotton J.A."/>
            <person name="Harris D."/>
            <person name="Hill-Cawthorne G.A."/>
            <person name="Konen-Waisman S."/>
            <person name="Latham S.M."/>
            <person name="Mourier T."/>
            <person name="Norton R."/>
            <person name="Quail M.A."/>
            <person name="Sanders M."/>
            <person name="Shanmugam D."/>
            <person name="Sohal A."/>
            <person name="Wasmuth J.D."/>
            <person name="Brunk B."/>
            <person name="Grigg M.E."/>
            <person name="Howard J.C."/>
            <person name="Parkinson J."/>
            <person name="Roos D.S."/>
            <person name="Trees A.J."/>
            <person name="Berriman M."/>
            <person name="Pain A."/>
            <person name="Wastling J.M."/>
        </authorList>
    </citation>
    <scope>NUCLEOTIDE SEQUENCE [LARGE SCALE GENOMIC DNA]</scope>
    <source>
        <strain evidence="4">Liverpool</strain>
    </source>
</reference>
<dbReference type="VEuPathDB" id="ToxoDB:NCLIV_052710"/>
<dbReference type="EMBL" id="FR823391">
    <property type="protein sequence ID" value="CBZ54845.1"/>
    <property type="molecule type" value="Genomic_DNA"/>
</dbReference>
<proteinExistence type="predicted"/>
<dbReference type="Proteomes" id="UP000007494">
    <property type="component" value="Chromosome X"/>
</dbReference>
<dbReference type="EMBL" id="LN714485">
    <property type="protein sequence ID" value="CEL69564.1"/>
    <property type="molecule type" value="Genomic_DNA"/>
</dbReference>
<feature type="chain" id="PRO_5007655250" evidence="1">
    <location>
        <begin position="19"/>
        <end position="348"/>
    </location>
</feature>
<reference evidence="2" key="1">
    <citation type="submission" date="2011-02" db="EMBL/GenBank/DDBJ databases">
        <authorList>
            <person name="Aslett M."/>
        </authorList>
    </citation>
    <scope>NUCLEOTIDE SEQUENCE</scope>
    <source>
        <strain evidence="2">Liverpool</strain>
    </source>
</reference>
<feature type="signal peptide" evidence="1">
    <location>
        <begin position="1"/>
        <end position="18"/>
    </location>
</feature>
<name>F0VL93_NEOCL</name>
<protein>
    <submittedName>
        <fullName evidence="2">SRS domain-containing protein</fullName>
    </submittedName>
</protein>
<keyword evidence="1" id="KW-0732">Signal</keyword>
<dbReference type="SUPFAM" id="SSF74877">
    <property type="entry name" value="Major surface antigen p30, SAG1"/>
    <property type="match status" value="1"/>
</dbReference>
<organism evidence="2 4">
    <name type="scientific">Neospora caninum (strain Liverpool)</name>
    <dbReference type="NCBI Taxonomy" id="572307"/>
    <lineage>
        <taxon>Eukaryota</taxon>
        <taxon>Sar</taxon>
        <taxon>Alveolata</taxon>
        <taxon>Apicomplexa</taxon>
        <taxon>Conoidasida</taxon>
        <taxon>Coccidia</taxon>
        <taxon>Eucoccidiorida</taxon>
        <taxon>Eimeriorina</taxon>
        <taxon>Sarcocystidae</taxon>
        <taxon>Neospora</taxon>
    </lineage>
</organism>
<dbReference type="AlphaFoldDB" id="F0VL93"/>
<evidence type="ECO:0000313" key="4">
    <source>
        <dbReference type="Proteomes" id="UP000007494"/>
    </source>
</evidence>
<evidence type="ECO:0000313" key="2">
    <source>
        <dbReference type="EMBL" id="CBZ54845.1"/>
    </source>
</evidence>
<sequence>MSLLRFFMSVFLIFLALSFGVLPVDRISCYYARGQDPGAAETVESCDMPGKQTTHLPLLELILTPNDESVSFMCSSKQDAKLTPEATKVYSDSACHDTTELSRVFAGSVLDESVVQKKKKFTLKIPKETRKISTVLFYKCTFTGVNVGTPQRERQDAEELPAAPATECKVKITVDPLEPTNPETEPNTEQQAGVVQCASEDGTKQATVSAESPLSFKCGAGMSLHPTNLTDVFDDQDGKCAAEVALQTLVDATLTKAETDPPQNDQQLYQLAVTTAPSGDTALCYKCVTPSASSKAGEDLEEGSSVKQCLLKISVKGNASSASARWGAAEGGTALLAAAQMLLGLLYV</sequence>
<evidence type="ECO:0000256" key="1">
    <source>
        <dbReference type="SAM" id="SignalP"/>
    </source>
</evidence>
<reference evidence="3" key="4">
    <citation type="journal article" date="2015" name="PLoS ONE">
        <title>Comprehensive Evaluation of Toxoplasma gondii VEG and Neospora caninum LIV Genomes with Tachyzoite Stage Transcriptome and Proteome Defines Novel Transcript Features.</title>
        <authorList>
            <person name="Ramaprasad A."/>
            <person name="Mourier T."/>
            <person name="Naeem R."/>
            <person name="Malas T.B."/>
            <person name="Moussa E."/>
            <person name="Panigrahi A."/>
            <person name="Vermont S.J."/>
            <person name="Otto T.D."/>
            <person name="Wastling J."/>
            <person name="Pain A."/>
        </authorList>
    </citation>
    <scope>NUCLEOTIDE SEQUENCE</scope>
    <source>
        <strain evidence="3">Liverpool</strain>
    </source>
</reference>
<dbReference type="RefSeq" id="XP_003884873.1">
    <property type="nucleotide sequence ID" value="XM_003884824.1"/>
</dbReference>
<accession>F0VL93</accession>